<feature type="domain" description="CN hydrolase" evidence="3">
    <location>
        <begin position="12"/>
        <end position="303"/>
    </location>
</feature>
<dbReference type="Pfam" id="PF00795">
    <property type="entry name" value="CN_hydrolase"/>
    <property type="match status" value="1"/>
</dbReference>
<sequence length="332" mass="36403">MATSYEPFNQTFKVALIQLYPKALDPEHNFNTAANYIRDAAVQGASLAVLPEYHLTGWVPDDPKFTDLAQTAYSYVPRYQALASELKINIVPGTIVTVDPNLPPPGASNGTTPNPSKPPSLLNIAPFISYTGELLGSYTKANLWLPERRVLTSGPDSTRSSHQSHAPASSEGPPSTPPNPHSIIETPLGPVGIVICWDLAFPEAFRALVRQGARLIIIPTFWTRDDLTPEARRYGPDVDIMFLKNALVTRSFENTCAIIFCNVGGPSEEDYAGLSRVVLPLVGPVHGSFEDNEPGMKIVEVDMKTVDIAEENYKIREDLANPSWHYGYEIGK</sequence>
<feature type="compositionally biased region" description="Polar residues" evidence="2">
    <location>
        <begin position="154"/>
        <end position="167"/>
    </location>
</feature>
<dbReference type="CDD" id="cd07197">
    <property type="entry name" value="nitrilase"/>
    <property type="match status" value="1"/>
</dbReference>
<dbReference type="OrthoDB" id="412018at2759"/>
<reference evidence="4 5" key="1">
    <citation type="submission" date="2015-01" db="EMBL/GenBank/DDBJ databases">
        <title>The Genome Sequence of Exophiala xenobiotica CBS118157.</title>
        <authorList>
            <consortium name="The Broad Institute Genomics Platform"/>
            <person name="Cuomo C."/>
            <person name="de Hoog S."/>
            <person name="Gorbushina A."/>
            <person name="Stielow B."/>
            <person name="Teixiera M."/>
            <person name="Abouelleil A."/>
            <person name="Chapman S.B."/>
            <person name="Priest M."/>
            <person name="Young S.K."/>
            <person name="Wortman J."/>
            <person name="Nusbaum C."/>
            <person name="Birren B."/>
        </authorList>
    </citation>
    <scope>NUCLEOTIDE SEQUENCE [LARGE SCALE GENOMIC DNA]</scope>
    <source>
        <strain evidence="4 5">CBS 118157</strain>
    </source>
</reference>
<evidence type="ECO:0000313" key="5">
    <source>
        <dbReference type="Proteomes" id="UP000054342"/>
    </source>
</evidence>
<dbReference type="EMBL" id="KN847319">
    <property type="protein sequence ID" value="KIW55718.1"/>
    <property type="molecule type" value="Genomic_DNA"/>
</dbReference>
<dbReference type="GeneID" id="25326356"/>
<dbReference type="AlphaFoldDB" id="A0A0D2EJW1"/>
<dbReference type="PANTHER" id="PTHR43674">
    <property type="entry name" value="NITRILASE C965.09-RELATED"/>
    <property type="match status" value="1"/>
</dbReference>
<dbReference type="GO" id="GO:0016811">
    <property type="term" value="F:hydrolase activity, acting on carbon-nitrogen (but not peptide) bonds, in linear amides"/>
    <property type="evidence" value="ECO:0007669"/>
    <property type="project" value="TreeGrafter"/>
</dbReference>
<evidence type="ECO:0000259" key="3">
    <source>
        <dbReference type="PROSITE" id="PS50263"/>
    </source>
</evidence>
<dbReference type="Gene3D" id="3.60.110.10">
    <property type="entry name" value="Carbon-nitrogen hydrolase"/>
    <property type="match status" value="1"/>
</dbReference>
<name>A0A0D2EJW1_9EURO</name>
<dbReference type="PANTHER" id="PTHR43674:SF16">
    <property type="entry name" value="CARBON-NITROGEN FAMILY, PUTATIVE (AFU_ORTHOLOGUE AFUA_5G02350)-RELATED"/>
    <property type="match status" value="1"/>
</dbReference>
<proteinExistence type="predicted"/>
<evidence type="ECO:0000256" key="1">
    <source>
        <dbReference type="ARBA" id="ARBA00022801"/>
    </source>
</evidence>
<dbReference type="PROSITE" id="PS50263">
    <property type="entry name" value="CN_HYDROLASE"/>
    <property type="match status" value="1"/>
</dbReference>
<dbReference type="InterPro" id="IPR050345">
    <property type="entry name" value="Aliph_Amidase/BUP"/>
</dbReference>
<keyword evidence="1" id="KW-0378">Hydrolase</keyword>
<evidence type="ECO:0000256" key="2">
    <source>
        <dbReference type="SAM" id="MobiDB-lite"/>
    </source>
</evidence>
<dbReference type="Proteomes" id="UP000054342">
    <property type="component" value="Unassembled WGS sequence"/>
</dbReference>
<organism evidence="4 5">
    <name type="scientific">Exophiala xenobiotica</name>
    <dbReference type="NCBI Taxonomy" id="348802"/>
    <lineage>
        <taxon>Eukaryota</taxon>
        <taxon>Fungi</taxon>
        <taxon>Dikarya</taxon>
        <taxon>Ascomycota</taxon>
        <taxon>Pezizomycotina</taxon>
        <taxon>Eurotiomycetes</taxon>
        <taxon>Chaetothyriomycetidae</taxon>
        <taxon>Chaetothyriales</taxon>
        <taxon>Herpotrichiellaceae</taxon>
        <taxon>Exophiala</taxon>
    </lineage>
</organism>
<dbReference type="SUPFAM" id="SSF56317">
    <property type="entry name" value="Carbon-nitrogen hydrolase"/>
    <property type="match status" value="1"/>
</dbReference>
<dbReference type="STRING" id="348802.A0A0D2EJW1"/>
<accession>A0A0D2EJW1</accession>
<protein>
    <recommendedName>
        <fullName evidence="3">CN hydrolase domain-containing protein</fullName>
    </recommendedName>
</protein>
<dbReference type="RefSeq" id="XP_013316302.1">
    <property type="nucleotide sequence ID" value="XM_013460848.1"/>
</dbReference>
<keyword evidence="5" id="KW-1185">Reference proteome</keyword>
<dbReference type="InterPro" id="IPR036526">
    <property type="entry name" value="C-N_Hydrolase_sf"/>
</dbReference>
<dbReference type="HOGENOM" id="CLU_030130_2_0_1"/>
<feature type="region of interest" description="Disordered" evidence="2">
    <location>
        <begin position="152"/>
        <end position="183"/>
    </location>
</feature>
<dbReference type="InterPro" id="IPR003010">
    <property type="entry name" value="C-N_Hydrolase"/>
</dbReference>
<gene>
    <name evidence="4" type="ORF">PV05_04448</name>
</gene>
<evidence type="ECO:0000313" key="4">
    <source>
        <dbReference type="EMBL" id="KIW55718.1"/>
    </source>
</evidence>